<accession>A0A6A6TB31</accession>
<dbReference type="PANTHER" id="PTHR33112">
    <property type="entry name" value="DOMAIN PROTEIN, PUTATIVE-RELATED"/>
    <property type="match status" value="1"/>
</dbReference>
<protein>
    <submittedName>
        <fullName evidence="2">HET-domain-containing protein</fullName>
    </submittedName>
</protein>
<organism evidence="2 3">
    <name type="scientific">Lophiostoma macrostomum CBS 122681</name>
    <dbReference type="NCBI Taxonomy" id="1314788"/>
    <lineage>
        <taxon>Eukaryota</taxon>
        <taxon>Fungi</taxon>
        <taxon>Dikarya</taxon>
        <taxon>Ascomycota</taxon>
        <taxon>Pezizomycotina</taxon>
        <taxon>Dothideomycetes</taxon>
        <taxon>Pleosporomycetidae</taxon>
        <taxon>Pleosporales</taxon>
        <taxon>Lophiostomataceae</taxon>
        <taxon>Lophiostoma</taxon>
    </lineage>
</organism>
<dbReference type="AlphaFoldDB" id="A0A6A6TB31"/>
<sequence>MRPSWKGPGYSFTRPQTQCLVCRGLHLKTTQGSKVHHSSIDDTSRLVRIDAFDLAESADAGDCLWCSLVYRSMIQLGAELPEPEMAGRVTVVSSHGEPFHVEWAASRQRIAAEIFQVAALTRHDERLTIPELGQALDIGPDIMTDKTFDLITDWIAQCDQSHEDCKISGSPSLAPKRLIDVGDPLQLAHEHLIKLVENVAGPVAYVALSHCWGLHQGFTTTIATLRDRQKNIEWVELPKTFQDSIFVTRKLGLRYLWIDSLCIVQDDDADWSAESVKMHNIYEHSYLTVAAAVAKGDDVGFLQTSEERARYDSFLVDLSDFGKGETVRVREIHDYRTTRTKHILDSRAWTLQEVLIPPRLLTFSVTVFFECRQGNACECGSGAFPDPFCAPIRSFDKPDRAAYGTFIRGELNRTELYGYWKSTIVREYSQRELTRPNDYLPALNAMIRKFRTISDDTCIAGIWQGEDLPCQLGWYSLRTGQPSLPMPQRGPTWSWISIDGPVLFMVYKRYNPLASINITQPVRLIESSVDITPTGLMRSGALTLSGNACWGFLEFKIYSDDGEPMCRLRREGYDKSTSCFPTTESSCVIRMDTAIRLDSVDATVNGQMATLQRANLRQHAEEVPPTRVLCLLLGQWGVDMSDGEHKDRCFLLLTPAIDKQDAYHRIGIFDITYQSEVLGERAKIWFEDLGSMTLTLE</sequence>
<evidence type="ECO:0000313" key="3">
    <source>
        <dbReference type="Proteomes" id="UP000799324"/>
    </source>
</evidence>
<evidence type="ECO:0000259" key="1">
    <source>
        <dbReference type="Pfam" id="PF06985"/>
    </source>
</evidence>
<dbReference type="OrthoDB" id="2958217at2759"/>
<proteinExistence type="predicted"/>
<dbReference type="PANTHER" id="PTHR33112:SF16">
    <property type="entry name" value="HETEROKARYON INCOMPATIBILITY DOMAIN-CONTAINING PROTEIN"/>
    <property type="match status" value="1"/>
</dbReference>
<feature type="domain" description="Heterokaryon incompatibility" evidence="1">
    <location>
        <begin position="205"/>
        <end position="353"/>
    </location>
</feature>
<dbReference type="EMBL" id="MU004344">
    <property type="protein sequence ID" value="KAF2655804.1"/>
    <property type="molecule type" value="Genomic_DNA"/>
</dbReference>
<dbReference type="Pfam" id="PF06985">
    <property type="entry name" value="HET"/>
    <property type="match status" value="1"/>
</dbReference>
<reference evidence="2" key="1">
    <citation type="journal article" date="2020" name="Stud. Mycol.">
        <title>101 Dothideomycetes genomes: a test case for predicting lifestyles and emergence of pathogens.</title>
        <authorList>
            <person name="Haridas S."/>
            <person name="Albert R."/>
            <person name="Binder M."/>
            <person name="Bloem J."/>
            <person name="Labutti K."/>
            <person name="Salamov A."/>
            <person name="Andreopoulos B."/>
            <person name="Baker S."/>
            <person name="Barry K."/>
            <person name="Bills G."/>
            <person name="Bluhm B."/>
            <person name="Cannon C."/>
            <person name="Castanera R."/>
            <person name="Culley D."/>
            <person name="Daum C."/>
            <person name="Ezra D."/>
            <person name="Gonzalez J."/>
            <person name="Henrissat B."/>
            <person name="Kuo A."/>
            <person name="Liang C."/>
            <person name="Lipzen A."/>
            <person name="Lutzoni F."/>
            <person name="Magnuson J."/>
            <person name="Mondo S."/>
            <person name="Nolan M."/>
            <person name="Ohm R."/>
            <person name="Pangilinan J."/>
            <person name="Park H.-J."/>
            <person name="Ramirez L."/>
            <person name="Alfaro M."/>
            <person name="Sun H."/>
            <person name="Tritt A."/>
            <person name="Yoshinaga Y."/>
            <person name="Zwiers L.-H."/>
            <person name="Turgeon B."/>
            <person name="Goodwin S."/>
            <person name="Spatafora J."/>
            <person name="Crous P."/>
            <person name="Grigoriev I."/>
        </authorList>
    </citation>
    <scope>NUCLEOTIDE SEQUENCE</scope>
    <source>
        <strain evidence="2">CBS 122681</strain>
    </source>
</reference>
<dbReference type="InterPro" id="IPR010730">
    <property type="entry name" value="HET"/>
</dbReference>
<keyword evidence="3" id="KW-1185">Reference proteome</keyword>
<gene>
    <name evidence="2" type="ORF">K491DRAFT_409688</name>
</gene>
<name>A0A6A6TB31_9PLEO</name>
<evidence type="ECO:0000313" key="2">
    <source>
        <dbReference type="EMBL" id="KAF2655804.1"/>
    </source>
</evidence>
<dbReference type="Proteomes" id="UP000799324">
    <property type="component" value="Unassembled WGS sequence"/>
</dbReference>